<evidence type="ECO:0000259" key="3">
    <source>
        <dbReference type="PROSITE" id="PS50110"/>
    </source>
</evidence>
<dbReference type="Gene3D" id="3.40.50.2300">
    <property type="match status" value="1"/>
</dbReference>
<organism evidence="4 5">
    <name type="scientific">Skermanella cutis</name>
    <dbReference type="NCBI Taxonomy" id="2775420"/>
    <lineage>
        <taxon>Bacteria</taxon>
        <taxon>Pseudomonadati</taxon>
        <taxon>Pseudomonadota</taxon>
        <taxon>Alphaproteobacteria</taxon>
        <taxon>Rhodospirillales</taxon>
        <taxon>Azospirillaceae</taxon>
        <taxon>Skermanella</taxon>
    </lineage>
</organism>
<protein>
    <submittedName>
        <fullName evidence="4">Response regulator</fullName>
    </submittedName>
</protein>
<dbReference type="InterPro" id="IPR011006">
    <property type="entry name" value="CheY-like_superfamily"/>
</dbReference>
<dbReference type="Pfam" id="PF00072">
    <property type="entry name" value="Response_reg"/>
    <property type="match status" value="1"/>
</dbReference>
<gene>
    <name evidence="4" type="ORF">IGS68_05495</name>
</gene>
<evidence type="ECO:0000313" key="5">
    <source>
        <dbReference type="Proteomes" id="UP000595197"/>
    </source>
</evidence>
<sequence length="128" mass="13432">MSANLLIAVVDDDDSAREAAVSLVRALGFAASGFRSAAEFLGSGEMARTACLITDVRMPGMGGLDLHRHLVASGLLIPTVLVTAFPDETTRARALKAGVGSYLAKPFEPDELLGCIRSAFAQGTRRPD</sequence>
<feature type="domain" description="Response regulatory" evidence="3">
    <location>
        <begin position="6"/>
        <end position="120"/>
    </location>
</feature>
<dbReference type="PANTHER" id="PTHR44591:SF25">
    <property type="entry name" value="CHEMOTAXIS TWO-COMPONENT RESPONSE REGULATOR"/>
    <property type="match status" value="1"/>
</dbReference>
<dbReference type="RefSeq" id="WP_201077946.1">
    <property type="nucleotide sequence ID" value="NZ_CP067420.1"/>
</dbReference>
<dbReference type="InterPro" id="IPR001789">
    <property type="entry name" value="Sig_transdc_resp-reg_receiver"/>
</dbReference>
<dbReference type="InterPro" id="IPR050595">
    <property type="entry name" value="Bact_response_regulator"/>
</dbReference>
<evidence type="ECO:0000313" key="4">
    <source>
        <dbReference type="EMBL" id="QQP90690.1"/>
    </source>
</evidence>
<keyword evidence="5" id="KW-1185">Reference proteome</keyword>
<proteinExistence type="predicted"/>
<evidence type="ECO:0000256" key="2">
    <source>
        <dbReference type="PROSITE-ProRule" id="PRU00169"/>
    </source>
</evidence>
<dbReference type="Proteomes" id="UP000595197">
    <property type="component" value="Chromosome"/>
</dbReference>
<keyword evidence="1 2" id="KW-0597">Phosphoprotein</keyword>
<reference evidence="4" key="1">
    <citation type="submission" date="2021-02" db="EMBL/GenBank/DDBJ databases">
        <title>Skermanella TT6 skin isolate.</title>
        <authorList>
            <person name="Lee K."/>
            <person name="Ganzorig M."/>
        </authorList>
    </citation>
    <scope>NUCLEOTIDE SEQUENCE</scope>
    <source>
        <strain evidence="4">TT6</strain>
    </source>
</reference>
<dbReference type="SUPFAM" id="SSF52172">
    <property type="entry name" value="CheY-like"/>
    <property type="match status" value="1"/>
</dbReference>
<dbReference type="PANTHER" id="PTHR44591">
    <property type="entry name" value="STRESS RESPONSE REGULATOR PROTEIN 1"/>
    <property type="match status" value="1"/>
</dbReference>
<dbReference type="PROSITE" id="PS50110">
    <property type="entry name" value="RESPONSE_REGULATORY"/>
    <property type="match status" value="1"/>
</dbReference>
<dbReference type="EMBL" id="CP067420">
    <property type="protein sequence ID" value="QQP90690.1"/>
    <property type="molecule type" value="Genomic_DNA"/>
</dbReference>
<feature type="modified residue" description="4-aspartylphosphate" evidence="2">
    <location>
        <position position="55"/>
    </location>
</feature>
<evidence type="ECO:0000256" key="1">
    <source>
        <dbReference type="ARBA" id="ARBA00022553"/>
    </source>
</evidence>
<name>A0ABX7BAQ8_9PROT</name>
<accession>A0ABX7BAQ8</accession>
<dbReference type="SMART" id="SM00448">
    <property type="entry name" value="REC"/>
    <property type="match status" value="1"/>
</dbReference>